<proteinExistence type="predicted"/>
<name>A0A4Y2A0T7_ARAVE</name>
<evidence type="ECO:0000313" key="2">
    <source>
        <dbReference type="EMBL" id="GBL72916.1"/>
    </source>
</evidence>
<feature type="compositionally biased region" description="Basic and acidic residues" evidence="1">
    <location>
        <begin position="1"/>
        <end position="10"/>
    </location>
</feature>
<organism evidence="2 3">
    <name type="scientific">Araneus ventricosus</name>
    <name type="common">Orbweaver spider</name>
    <name type="synonym">Epeira ventricosa</name>
    <dbReference type="NCBI Taxonomy" id="182803"/>
    <lineage>
        <taxon>Eukaryota</taxon>
        <taxon>Metazoa</taxon>
        <taxon>Ecdysozoa</taxon>
        <taxon>Arthropoda</taxon>
        <taxon>Chelicerata</taxon>
        <taxon>Arachnida</taxon>
        <taxon>Araneae</taxon>
        <taxon>Araneomorphae</taxon>
        <taxon>Entelegynae</taxon>
        <taxon>Araneoidea</taxon>
        <taxon>Araneidae</taxon>
        <taxon>Araneus</taxon>
    </lineage>
</organism>
<protein>
    <submittedName>
        <fullName evidence="2">Uncharacterized protein</fullName>
    </submittedName>
</protein>
<keyword evidence="3" id="KW-1185">Reference proteome</keyword>
<feature type="compositionally biased region" description="Basic and acidic residues" evidence="1">
    <location>
        <begin position="41"/>
        <end position="51"/>
    </location>
</feature>
<evidence type="ECO:0000256" key="1">
    <source>
        <dbReference type="SAM" id="MobiDB-lite"/>
    </source>
</evidence>
<accession>A0A4Y2A0T7</accession>
<dbReference type="EMBL" id="BGPR01000002">
    <property type="protein sequence ID" value="GBL72916.1"/>
    <property type="molecule type" value="Genomic_DNA"/>
</dbReference>
<evidence type="ECO:0000313" key="3">
    <source>
        <dbReference type="Proteomes" id="UP000499080"/>
    </source>
</evidence>
<gene>
    <name evidence="2" type="ORF">AVEN_128103_1</name>
</gene>
<dbReference type="AlphaFoldDB" id="A0A4Y2A0T7"/>
<reference evidence="2 3" key="1">
    <citation type="journal article" date="2019" name="Sci. Rep.">
        <title>Orb-weaving spider Araneus ventricosus genome elucidates the spidroin gene catalogue.</title>
        <authorList>
            <person name="Kono N."/>
            <person name="Nakamura H."/>
            <person name="Ohtoshi R."/>
            <person name="Moran D.A.P."/>
            <person name="Shinohara A."/>
            <person name="Yoshida Y."/>
            <person name="Fujiwara M."/>
            <person name="Mori M."/>
            <person name="Tomita M."/>
            <person name="Arakawa K."/>
        </authorList>
    </citation>
    <scope>NUCLEOTIDE SEQUENCE [LARGE SCALE GENOMIC DNA]</scope>
</reference>
<feature type="region of interest" description="Disordered" evidence="1">
    <location>
        <begin position="1"/>
        <end position="68"/>
    </location>
</feature>
<comment type="caution">
    <text evidence="2">The sequence shown here is derived from an EMBL/GenBank/DDBJ whole genome shotgun (WGS) entry which is preliminary data.</text>
</comment>
<sequence>MSRRRAEPASDSRLPARRRHWGNAATPGAFSGAGTDGSGWEQDRDYRRDDQTPLSGTDRCSSCVLRAA</sequence>
<dbReference type="Proteomes" id="UP000499080">
    <property type="component" value="Unassembled WGS sequence"/>
</dbReference>